<dbReference type="Gene3D" id="3.30.565.10">
    <property type="entry name" value="Histidine kinase-like ATPase, C-terminal domain"/>
    <property type="match status" value="1"/>
</dbReference>
<evidence type="ECO:0000313" key="3">
    <source>
        <dbReference type="EMBL" id="SFU49265.1"/>
    </source>
</evidence>
<dbReference type="STRING" id="388950.GCA_001611675_00205"/>
<dbReference type="OrthoDB" id="9792992at2"/>
<reference evidence="4" key="1">
    <citation type="submission" date="2016-10" db="EMBL/GenBank/DDBJ databases">
        <authorList>
            <person name="Varghese N."/>
        </authorList>
    </citation>
    <scope>NUCLEOTIDE SEQUENCE [LARGE SCALE GENOMIC DNA]</scope>
    <source>
        <strain evidence="4">DSM 18820</strain>
    </source>
</reference>
<feature type="transmembrane region" description="Helical" evidence="1">
    <location>
        <begin position="202"/>
        <end position="222"/>
    </location>
</feature>
<feature type="domain" description="Signal transduction histidine kinase internal region" evidence="2">
    <location>
        <begin position="314"/>
        <end position="390"/>
    </location>
</feature>
<feature type="transmembrane region" description="Helical" evidence="1">
    <location>
        <begin position="21"/>
        <end position="40"/>
    </location>
</feature>
<dbReference type="AlphaFoldDB" id="A0A1I7GLF5"/>
<feature type="transmembrane region" description="Helical" evidence="1">
    <location>
        <begin position="268"/>
        <end position="291"/>
    </location>
</feature>
<organism evidence="3 4">
    <name type="scientific">Pontibacter akesuensis</name>
    <dbReference type="NCBI Taxonomy" id="388950"/>
    <lineage>
        <taxon>Bacteria</taxon>
        <taxon>Pseudomonadati</taxon>
        <taxon>Bacteroidota</taxon>
        <taxon>Cytophagia</taxon>
        <taxon>Cytophagales</taxon>
        <taxon>Hymenobacteraceae</taxon>
        <taxon>Pontibacter</taxon>
    </lineage>
</organism>
<feature type="transmembrane region" description="Helical" evidence="1">
    <location>
        <begin position="175"/>
        <end position="196"/>
    </location>
</feature>
<feature type="transmembrane region" description="Helical" evidence="1">
    <location>
        <begin position="60"/>
        <end position="79"/>
    </location>
</feature>
<proteinExistence type="predicted"/>
<dbReference type="PANTHER" id="PTHR34220:SF7">
    <property type="entry name" value="SENSOR HISTIDINE KINASE YPDA"/>
    <property type="match status" value="1"/>
</dbReference>
<evidence type="ECO:0000313" key="4">
    <source>
        <dbReference type="Proteomes" id="UP000182491"/>
    </source>
</evidence>
<dbReference type="PANTHER" id="PTHR34220">
    <property type="entry name" value="SENSOR HISTIDINE KINASE YPDA"/>
    <property type="match status" value="1"/>
</dbReference>
<sequence>MNDMSLKSFVAKPFQINKVELWAATTIYAFAVFFLATDRASNKYLFDEARIPFNYYEDYFFPQLVRYTLLYLAFLLLNFKVAPKLIRKEALAQSIFLIVVTFLVIGTVFGILDTYSKNYLFNQYNNEQETYDIIFQGSFHFAFWLLLIFGFYTAFKYAGTYLLNNSEAIQSKYRIITRDAVVAFVLWMVSMFLFILGDADGVLLLGWGIVIPSAIVVYFYSFQVLIPRVLGKKRPYTSYVLKVLLLLILATVPVAILVVLLIQDEETALGISMFNTAFQLFMTVPLSWVLFKRHLKGNEEVYVLKKELGRSNANFDFLRSQINPHFLFNTLNTLYGTALQENSDRTAQGIQMLGDMMRFMLHENHQHKILLSREIEYMHNYIALQSLRTSTSPDISIQAKLEDVVTDKFIAPMLLIPFVENAFKHGISLKHKSWIRVTLHCEDNKLYFDVYNSIQPKQDLDPEKNKSGVGLENVKQRLALLYPGKHELVIRETLEEYFVHLTLQL</sequence>
<feature type="transmembrane region" description="Helical" evidence="1">
    <location>
        <begin position="243"/>
        <end position="262"/>
    </location>
</feature>
<dbReference type="InterPro" id="IPR036890">
    <property type="entry name" value="HATPase_C_sf"/>
</dbReference>
<accession>A0A1I7GLF5</accession>
<name>A0A1I7GLF5_9BACT</name>
<dbReference type="InterPro" id="IPR050640">
    <property type="entry name" value="Bact_2-comp_sensor_kinase"/>
</dbReference>
<evidence type="ECO:0000259" key="2">
    <source>
        <dbReference type="Pfam" id="PF06580"/>
    </source>
</evidence>
<keyword evidence="1" id="KW-1133">Transmembrane helix</keyword>
<keyword evidence="4" id="KW-1185">Reference proteome</keyword>
<evidence type="ECO:0000256" key="1">
    <source>
        <dbReference type="SAM" id="Phobius"/>
    </source>
</evidence>
<gene>
    <name evidence="3" type="ORF">SAMN04487941_1109</name>
</gene>
<dbReference type="GO" id="GO:0000155">
    <property type="term" value="F:phosphorelay sensor kinase activity"/>
    <property type="evidence" value="ECO:0007669"/>
    <property type="project" value="InterPro"/>
</dbReference>
<dbReference type="InterPro" id="IPR010559">
    <property type="entry name" value="Sig_transdc_His_kin_internal"/>
</dbReference>
<protein>
    <submittedName>
        <fullName evidence="3">Histidine kinase</fullName>
    </submittedName>
</protein>
<dbReference type="SUPFAM" id="SSF55874">
    <property type="entry name" value="ATPase domain of HSP90 chaperone/DNA topoisomerase II/histidine kinase"/>
    <property type="match status" value="1"/>
</dbReference>
<dbReference type="GO" id="GO:0016020">
    <property type="term" value="C:membrane"/>
    <property type="evidence" value="ECO:0007669"/>
    <property type="project" value="InterPro"/>
</dbReference>
<keyword evidence="1" id="KW-0812">Transmembrane</keyword>
<keyword evidence="3" id="KW-0808">Transferase</keyword>
<keyword evidence="1" id="KW-0472">Membrane</keyword>
<keyword evidence="3" id="KW-0418">Kinase</keyword>
<feature type="transmembrane region" description="Helical" evidence="1">
    <location>
        <begin position="91"/>
        <end position="112"/>
    </location>
</feature>
<dbReference type="EMBL" id="FPCA01000001">
    <property type="protein sequence ID" value="SFU49265.1"/>
    <property type="molecule type" value="Genomic_DNA"/>
</dbReference>
<dbReference type="Pfam" id="PF06580">
    <property type="entry name" value="His_kinase"/>
    <property type="match status" value="1"/>
</dbReference>
<dbReference type="Proteomes" id="UP000182491">
    <property type="component" value="Unassembled WGS sequence"/>
</dbReference>
<feature type="transmembrane region" description="Helical" evidence="1">
    <location>
        <begin position="141"/>
        <end position="163"/>
    </location>
</feature>